<protein>
    <submittedName>
        <fullName evidence="1">Uncharacterized protein</fullName>
    </submittedName>
</protein>
<dbReference type="Proteomes" id="UP000742786">
    <property type="component" value="Unassembled WGS sequence"/>
</dbReference>
<gene>
    <name evidence="1" type="ORF">GTOL_10552</name>
</gene>
<comment type="caution">
    <text evidence="1">The sequence shown here is derived from an EMBL/GenBank/DDBJ whole genome shotgun (WGS) entry which is preliminary data.</text>
</comment>
<dbReference type="AlphaFoldDB" id="A0A916J1Z3"/>
<dbReference type="RefSeq" id="WP_246590841.1">
    <property type="nucleotide sequence ID" value="NZ_CAJQUM010000001.1"/>
</dbReference>
<evidence type="ECO:0000313" key="2">
    <source>
        <dbReference type="Proteomes" id="UP000742786"/>
    </source>
</evidence>
<keyword evidence="2" id="KW-1185">Reference proteome</keyword>
<dbReference type="EMBL" id="CAJQUM010000001">
    <property type="protein sequence ID" value="CAG4882670.1"/>
    <property type="molecule type" value="Genomic_DNA"/>
</dbReference>
<accession>A0A916J1Z3</accession>
<proteinExistence type="predicted"/>
<evidence type="ECO:0000313" key="1">
    <source>
        <dbReference type="EMBL" id="CAG4882670.1"/>
    </source>
</evidence>
<reference evidence="1" key="1">
    <citation type="submission" date="2021-04" db="EMBL/GenBank/DDBJ databases">
        <authorList>
            <person name="Hornung B."/>
        </authorList>
    </citation>
    <scope>NUCLEOTIDE SEQUENCE</scope>
    <source>
        <strain evidence="1">G5G6</strain>
    </source>
</reference>
<sequence length="104" mass="11565">MTSENEIGVLLSVAVPPVTRWRSEAPITFDKQRFLVIDDQPASRQSLRISILAMGVFPSALSPARMRLCTRFPTAICLRSSSATMTWEKAAMASSSLRKYESEN</sequence>
<name>A0A916J1Z3_9PROT</name>
<organism evidence="1 2">
    <name type="scientific">Georgfuchsia toluolica</name>
    <dbReference type="NCBI Taxonomy" id="424218"/>
    <lineage>
        <taxon>Bacteria</taxon>
        <taxon>Pseudomonadati</taxon>
        <taxon>Pseudomonadota</taxon>
        <taxon>Betaproteobacteria</taxon>
        <taxon>Nitrosomonadales</taxon>
        <taxon>Sterolibacteriaceae</taxon>
        <taxon>Georgfuchsia</taxon>
    </lineage>
</organism>